<dbReference type="EMBL" id="JBDXMI010000001">
    <property type="protein sequence ID" value="MEO9382520.1"/>
    <property type="molecule type" value="Genomic_DNA"/>
</dbReference>
<dbReference type="InterPro" id="IPR008258">
    <property type="entry name" value="Transglycosylase_SLT_dom_1"/>
</dbReference>
<keyword evidence="4" id="KW-1185">Reference proteome</keyword>
<keyword evidence="1" id="KW-0732">Signal</keyword>
<evidence type="ECO:0000259" key="2">
    <source>
        <dbReference type="Pfam" id="PF01464"/>
    </source>
</evidence>
<dbReference type="Gene3D" id="1.10.530.10">
    <property type="match status" value="1"/>
</dbReference>
<comment type="caution">
    <text evidence="3">The sequence shown here is derived from an EMBL/GenBank/DDBJ whole genome shotgun (WGS) entry which is preliminary data.</text>
</comment>
<dbReference type="RefSeq" id="WP_114063512.1">
    <property type="nucleotide sequence ID" value="NZ_CP029495.1"/>
</dbReference>
<dbReference type="Proteomes" id="UP001462502">
    <property type="component" value="Unassembled WGS sequence"/>
</dbReference>
<dbReference type="SUPFAM" id="SSF53955">
    <property type="entry name" value="Lysozyme-like"/>
    <property type="match status" value="1"/>
</dbReference>
<feature type="chain" id="PRO_5046553359" evidence="1">
    <location>
        <begin position="24"/>
        <end position="165"/>
    </location>
</feature>
<organism evidence="3 4">
    <name type="scientific">Chromobacterium phragmitis</name>
    <dbReference type="NCBI Taxonomy" id="2202141"/>
    <lineage>
        <taxon>Bacteria</taxon>
        <taxon>Pseudomonadati</taxon>
        <taxon>Pseudomonadota</taxon>
        <taxon>Betaproteobacteria</taxon>
        <taxon>Neisseriales</taxon>
        <taxon>Chromobacteriaceae</taxon>
        <taxon>Chromobacterium</taxon>
    </lineage>
</organism>
<gene>
    <name evidence="3" type="ORF">ABI908_00115</name>
</gene>
<evidence type="ECO:0000313" key="3">
    <source>
        <dbReference type="EMBL" id="MEO9382520.1"/>
    </source>
</evidence>
<feature type="signal peptide" evidence="1">
    <location>
        <begin position="1"/>
        <end position="23"/>
    </location>
</feature>
<dbReference type="InterPro" id="IPR023346">
    <property type="entry name" value="Lysozyme-like_dom_sf"/>
</dbReference>
<evidence type="ECO:0000256" key="1">
    <source>
        <dbReference type="SAM" id="SignalP"/>
    </source>
</evidence>
<reference evidence="3 4" key="1">
    <citation type="submission" date="2024-05" db="EMBL/GenBank/DDBJ databases">
        <authorList>
            <person name="De Oliveira J.P."/>
            <person name="Noriler S.A."/>
            <person name="De Oliveira A.G."/>
            <person name="Sipoli D.S."/>
        </authorList>
    </citation>
    <scope>NUCLEOTIDE SEQUENCE [LARGE SCALE GENOMIC DNA]</scope>
    <source>
        <strain evidence="3 4">LABIM192</strain>
    </source>
</reference>
<dbReference type="Pfam" id="PF01464">
    <property type="entry name" value="SLT"/>
    <property type="match status" value="1"/>
</dbReference>
<name>A0ABV0IMQ4_9NEIS</name>
<proteinExistence type="predicted"/>
<accession>A0ABV0IMQ4</accession>
<sequence length="165" mass="18671">MTMRKALFLLLTTSALSMPRARAEAPPEHFDVARTANCALDASRRFEVPYLLLMAVKVKESGTQFSNPYVTGRNGNGTSDISFWQINDFWLPKLAPYGIDRARLYDPCVNVHVAAWLLGNEVRRKGSWEGGIGSYHSPNRERARAYAAHVMKLWAKLKREYPGWG</sequence>
<evidence type="ECO:0000313" key="4">
    <source>
        <dbReference type="Proteomes" id="UP001462502"/>
    </source>
</evidence>
<protein>
    <submittedName>
        <fullName evidence="3">Lytic transglycosylase domain-containing protein</fullName>
    </submittedName>
</protein>
<feature type="domain" description="Transglycosylase SLT" evidence="2">
    <location>
        <begin position="38"/>
        <end position="138"/>
    </location>
</feature>
<dbReference type="CDD" id="cd13400">
    <property type="entry name" value="LT_IagB-like"/>
    <property type="match status" value="1"/>
</dbReference>